<evidence type="ECO:0000313" key="2">
    <source>
        <dbReference type="EMBL" id="PSB19142.1"/>
    </source>
</evidence>
<feature type="compositionally biased region" description="Basic and acidic residues" evidence="1">
    <location>
        <begin position="325"/>
        <end position="334"/>
    </location>
</feature>
<gene>
    <name evidence="2" type="ORF">C7B65_12735</name>
</gene>
<name>A0A2T1DF69_9CYAN</name>
<dbReference type="Proteomes" id="UP000238634">
    <property type="component" value="Unassembled WGS sequence"/>
</dbReference>
<evidence type="ECO:0000313" key="3">
    <source>
        <dbReference type="Proteomes" id="UP000238634"/>
    </source>
</evidence>
<feature type="compositionally biased region" description="Polar residues" evidence="1">
    <location>
        <begin position="234"/>
        <end position="245"/>
    </location>
</feature>
<dbReference type="EMBL" id="PVWG01000012">
    <property type="protein sequence ID" value="PSB19142.1"/>
    <property type="molecule type" value="Genomic_DNA"/>
</dbReference>
<organism evidence="2 3">
    <name type="scientific">Phormidesmis priestleyi ULC007</name>
    <dbReference type="NCBI Taxonomy" id="1920490"/>
    <lineage>
        <taxon>Bacteria</taxon>
        <taxon>Bacillati</taxon>
        <taxon>Cyanobacteriota</taxon>
        <taxon>Cyanophyceae</taxon>
        <taxon>Leptolyngbyales</taxon>
        <taxon>Leptolyngbyaceae</taxon>
        <taxon>Phormidesmis</taxon>
    </lineage>
</organism>
<comment type="caution">
    <text evidence="2">The sequence shown here is derived from an EMBL/GenBank/DDBJ whole genome shotgun (WGS) entry which is preliminary data.</text>
</comment>
<dbReference type="AlphaFoldDB" id="A0A2T1DF69"/>
<accession>A0A2T1DF69</accession>
<feature type="region of interest" description="Disordered" evidence="1">
    <location>
        <begin position="315"/>
        <end position="341"/>
    </location>
</feature>
<sequence>MLRQKEAMSYSILSDEARQQLEQERSRLSNDREAIIQTAVQQATAAIDFALQQLNSLLGDEPMSNGHANYFPESEAVVQPKASTDQAVTKSKGKRGQQKAKLFDGKVLRPEFEGLSPIDAMVQVIQQSPEQAFDAETVIDAVYDDFDEAELPKAKRSVKITLVLGVKKGLLEKVQDHPPMFKALAGAAQGNHQAHNTAEVSEVEPDEDEPAAATEKPKKGSKVKAKPRARSKGTAKQSEAQSFDAQNPKRAFRGMEPLQAMINVTATDPERSFSTNDIIREVYGEFEGAEMARAIKSVAGTLTRGMRQGFLEKTHTNPAQFKFKTSGEESRSAQEQESISA</sequence>
<proteinExistence type="predicted"/>
<feature type="compositionally biased region" description="Basic residues" evidence="1">
    <location>
        <begin position="219"/>
        <end position="233"/>
    </location>
</feature>
<protein>
    <submittedName>
        <fullName evidence="2">Uncharacterized protein</fullName>
    </submittedName>
</protein>
<feature type="region of interest" description="Disordered" evidence="1">
    <location>
        <begin position="187"/>
        <end position="255"/>
    </location>
</feature>
<evidence type="ECO:0000256" key="1">
    <source>
        <dbReference type="SAM" id="MobiDB-lite"/>
    </source>
</evidence>
<feature type="compositionally biased region" description="Acidic residues" evidence="1">
    <location>
        <begin position="201"/>
        <end position="210"/>
    </location>
</feature>
<reference evidence="2 3" key="1">
    <citation type="submission" date="2018-02" db="EMBL/GenBank/DDBJ databases">
        <authorList>
            <person name="Cohen D.B."/>
            <person name="Kent A.D."/>
        </authorList>
    </citation>
    <scope>NUCLEOTIDE SEQUENCE [LARGE SCALE GENOMIC DNA]</scope>
    <source>
        <strain evidence="2 3">ULC007</strain>
    </source>
</reference>
<keyword evidence="3" id="KW-1185">Reference proteome</keyword>
<reference evidence="2 3" key="2">
    <citation type="submission" date="2018-03" db="EMBL/GenBank/DDBJ databases">
        <title>The ancient ancestry and fast evolution of plastids.</title>
        <authorList>
            <person name="Moore K.R."/>
            <person name="Magnabosco C."/>
            <person name="Momper L."/>
            <person name="Gold D.A."/>
            <person name="Bosak T."/>
            <person name="Fournier G.P."/>
        </authorList>
    </citation>
    <scope>NUCLEOTIDE SEQUENCE [LARGE SCALE GENOMIC DNA]</scope>
    <source>
        <strain evidence="2 3">ULC007</strain>
    </source>
</reference>